<dbReference type="Gene3D" id="1.10.10.60">
    <property type="entry name" value="Homeodomain-like"/>
    <property type="match status" value="1"/>
</dbReference>
<dbReference type="Pfam" id="PF12833">
    <property type="entry name" value="HTH_18"/>
    <property type="match status" value="1"/>
</dbReference>
<dbReference type="PRINTS" id="PR00032">
    <property type="entry name" value="HTHARAC"/>
</dbReference>
<evidence type="ECO:0000259" key="4">
    <source>
        <dbReference type="PROSITE" id="PS01124"/>
    </source>
</evidence>
<evidence type="ECO:0000313" key="6">
    <source>
        <dbReference type="Proteomes" id="UP000509371"/>
    </source>
</evidence>
<name>A0A859CX73_9GAMM</name>
<dbReference type="EMBL" id="CP054301">
    <property type="protein sequence ID" value="QKK80762.1"/>
    <property type="molecule type" value="Genomic_DNA"/>
</dbReference>
<dbReference type="InterPro" id="IPR009057">
    <property type="entry name" value="Homeodomain-like_sf"/>
</dbReference>
<proteinExistence type="predicted"/>
<gene>
    <name evidence="5" type="ORF">MP3633_2035</name>
</gene>
<protein>
    <submittedName>
        <fullName evidence="5">AraC family transcriptional regulator</fullName>
    </submittedName>
</protein>
<reference evidence="5 6" key="1">
    <citation type="submission" date="2020-06" db="EMBL/GenBank/DDBJ databases">
        <authorList>
            <person name="Voronona O.L."/>
            <person name="Aksenova E.I."/>
            <person name="Kunda M.S."/>
            <person name="Semenov A.N."/>
            <person name="Ryzhova N."/>
        </authorList>
    </citation>
    <scope>NUCLEOTIDE SEQUENCE [LARGE SCALE GENOMIC DNA]</scope>
    <source>
        <strain evidence="5 6">MPKMM3633</strain>
    </source>
</reference>
<dbReference type="GO" id="GO:0000976">
    <property type="term" value="F:transcription cis-regulatory region binding"/>
    <property type="evidence" value="ECO:0007669"/>
    <property type="project" value="TreeGrafter"/>
</dbReference>
<organism evidence="5 6">
    <name type="scientific">Marinomonas primoryensis</name>
    <dbReference type="NCBI Taxonomy" id="178399"/>
    <lineage>
        <taxon>Bacteria</taxon>
        <taxon>Pseudomonadati</taxon>
        <taxon>Pseudomonadota</taxon>
        <taxon>Gammaproteobacteria</taxon>
        <taxon>Oceanospirillales</taxon>
        <taxon>Oceanospirillaceae</taxon>
        <taxon>Marinomonas</taxon>
    </lineage>
</organism>
<accession>A0A859CX73</accession>
<evidence type="ECO:0000313" key="5">
    <source>
        <dbReference type="EMBL" id="QKK80762.1"/>
    </source>
</evidence>
<dbReference type="KEGG" id="mpri:MP3633_2035"/>
<dbReference type="SUPFAM" id="SSF46689">
    <property type="entry name" value="Homeodomain-like"/>
    <property type="match status" value="1"/>
</dbReference>
<evidence type="ECO:0000256" key="1">
    <source>
        <dbReference type="ARBA" id="ARBA00023015"/>
    </source>
</evidence>
<keyword evidence="2" id="KW-0238">DNA-binding</keyword>
<keyword evidence="3" id="KW-0804">Transcription</keyword>
<dbReference type="Pfam" id="PF12625">
    <property type="entry name" value="Arabinose_bd"/>
    <property type="match status" value="1"/>
</dbReference>
<dbReference type="Proteomes" id="UP000509371">
    <property type="component" value="Chromosome"/>
</dbReference>
<evidence type="ECO:0000256" key="3">
    <source>
        <dbReference type="ARBA" id="ARBA00023163"/>
    </source>
</evidence>
<dbReference type="InterPro" id="IPR032687">
    <property type="entry name" value="AraC-type_N"/>
</dbReference>
<dbReference type="PROSITE" id="PS01124">
    <property type="entry name" value="HTH_ARAC_FAMILY_2"/>
    <property type="match status" value="1"/>
</dbReference>
<dbReference type="SMART" id="SM00342">
    <property type="entry name" value="HTH_ARAC"/>
    <property type="match status" value="1"/>
</dbReference>
<dbReference type="PANTHER" id="PTHR47894">
    <property type="entry name" value="HTH-TYPE TRANSCRIPTIONAL REGULATOR GADX"/>
    <property type="match status" value="1"/>
</dbReference>
<sequence>MTTVPLYKVMNVKASVPMSSVRYLLKAVEEQGLDRQAVLDSLEITQDEIEKSDSFPAYRYGMLYQKIMWLMQDESFGMLSGGKVPNGTFRMMCLCIIHARSLAHALYRCSDFYEICRGPTVKPVLIKKGRFAMVTFAPLNSSEEAIDTLVVTESKEQLRTTLSMWHHFICWLIGRRLNLKAAYFTSERPDDVEYYKTLFQSEVKFNQHANALVFPSSYLDMPIVQTEDSLRGFLKTAPYQLLVMVENDNSLKSQVMAMLGKDFSREMPSAEEVASALNMSVSTLRRRLNDEKTSYQNIKDECRKEAAITYMNVPQLSINDIAALMGFDEPSAFFRSFKKWTGMTPGEYRKSEEYLKFGKAMKRP</sequence>
<feature type="domain" description="HTH araC/xylS-type" evidence="4">
    <location>
        <begin position="253"/>
        <end position="351"/>
    </location>
</feature>
<dbReference type="AlphaFoldDB" id="A0A859CX73"/>
<dbReference type="PANTHER" id="PTHR47894:SF1">
    <property type="entry name" value="HTH-TYPE TRANSCRIPTIONAL REGULATOR VQSM"/>
    <property type="match status" value="1"/>
</dbReference>
<dbReference type="GO" id="GO:0003700">
    <property type="term" value="F:DNA-binding transcription factor activity"/>
    <property type="evidence" value="ECO:0007669"/>
    <property type="project" value="InterPro"/>
</dbReference>
<dbReference type="InterPro" id="IPR020449">
    <property type="entry name" value="Tscrpt_reg_AraC-type_HTH"/>
</dbReference>
<dbReference type="GO" id="GO:0005829">
    <property type="term" value="C:cytosol"/>
    <property type="evidence" value="ECO:0007669"/>
    <property type="project" value="TreeGrafter"/>
</dbReference>
<evidence type="ECO:0000256" key="2">
    <source>
        <dbReference type="ARBA" id="ARBA00023125"/>
    </source>
</evidence>
<dbReference type="InterPro" id="IPR018060">
    <property type="entry name" value="HTH_AraC"/>
</dbReference>
<keyword evidence="1" id="KW-0805">Transcription regulation</keyword>